<dbReference type="InterPro" id="IPR033379">
    <property type="entry name" value="Acid_Pase_AS"/>
</dbReference>
<name>A0A919IDF1_9ACTN</name>
<organism evidence="2 3">
    <name type="scientific">Actinoplanes cyaneus</name>
    <dbReference type="NCBI Taxonomy" id="52696"/>
    <lineage>
        <taxon>Bacteria</taxon>
        <taxon>Bacillati</taxon>
        <taxon>Actinomycetota</taxon>
        <taxon>Actinomycetes</taxon>
        <taxon>Micromonosporales</taxon>
        <taxon>Micromonosporaceae</taxon>
        <taxon>Actinoplanes</taxon>
    </lineage>
</organism>
<dbReference type="PROSITE" id="PS00778">
    <property type="entry name" value="HIS_ACID_PHOSPHAT_2"/>
    <property type="match status" value="1"/>
</dbReference>
<dbReference type="InterPro" id="IPR029475">
    <property type="entry name" value="DUF6807"/>
</dbReference>
<dbReference type="RefSeq" id="WP_239174037.1">
    <property type="nucleotide sequence ID" value="NZ_BAAAUC010000002.1"/>
</dbReference>
<keyword evidence="3" id="KW-1185">Reference proteome</keyword>
<feature type="compositionally biased region" description="Pro residues" evidence="1">
    <location>
        <begin position="129"/>
        <end position="143"/>
    </location>
</feature>
<comment type="caution">
    <text evidence="2">The sequence shown here is derived from an EMBL/GenBank/DDBJ whole genome shotgun (WGS) entry which is preliminary data.</text>
</comment>
<evidence type="ECO:0000256" key="1">
    <source>
        <dbReference type="SAM" id="MobiDB-lite"/>
    </source>
</evidence>
<reference evidence="2" key="1">
    <citation type="submission" date="2021-01" db="EMBL/GenBank/DDBJ databases">
        <title>Whole genome shotgun sequence of Actinoplanes cyaneus NBRC 14990.</title>
        <authorList>
            <person name="Komaki H."/>
            <person name="Tamura T."/>
        </authorList>
    </citation>
    <scope>NUCLEOTIDE SEQUENCE</scope>
    <source>
        <strain evidence="2">NBRC 14990</strain>
    </source>
</reference>
<dbReference type="AlphaFoldDB" id="A0A919IDF1"/>
<dbReference type="Proteomes" id="UP000619479">
    <property type="component" value="Unassembled WGS sequence"/>
</dbReference>
<evidence type="ECO:0000313" key="2">
    <source>
        <dbReference type="EMBL" id="GID62357.1"/>
    </source>
</evidence>
<dbReference type="EMBL" id="BOMH01000002">
    <property type="protein sequence ID" value="GID62357.1"/>
    <property type="molecule type" value="Genomic_DNA"/>
</dbReference>
<gene>
    <name evidence="2" type="ORF">Acy02nite_02380</name>
</gene>
<dbReference type="Pfam" id="PF14100">
    <property type="entry name" value="DUF6807"/>
    <property type="match status" value="1"/>
</dbReference>
<proteinExistence type="predicted"/>
<accession>A0A919IDF1</accession>
<feature type="region of interest" description="Disordered" evidence="1">
    <location>
        <begin position="120"/>
        <end position="143"/>
    </location>
</feature>
<sequence length="282" mass="29214">MRAALTAGRSVTVTSGDTTLFRYDFGAPVPHAAELRTRAGVTVPGTIAWSPPHDDPGAAAHRILTELSATATTATIAHRLRWPAVDEWRSLTTSLTGDDTWLLLFENTVTNVCGRALPLAGPSLTGPSPTDPPLTGPSPTDPPLTDPSLILGAIAAPSAARAEWQAARLAGGTVVVVDDSANLAHPPHWSAGLSPAPFGSGKLTLATDQTIAFRYAVIIAPASHDARLLPVLAALGRDALAGTLPAGRGRICHGEHASRGPIHRTRTRVLTRQCIGGTPPVA</sequence>
<protein>
    <submittedName>
        <fullName evidence="2">Uncharacterized protein</fullName>
    </submittedName>
</protein>
<evidence type="ECO:0000313" key="3">
    <source>
        <dbReference type="Proteomes" id="UP000619479"/>
    </source>
</evidence>